<keyword evidence="2" id="KW-1185">Reference proteome</keyword>
<organism evidence="1 2">
    <name type="scientific">Zophobas morio</name>
    <dbReference type="NCBI Taxonomy" id="2755281"/>
    <lineage>
        <taxon>Eukaryota</taxon>
        <taxon>Metazoa</taxon>
        <taxon>Ecdysozoa</taxon>
        <taxon>Arthropoda</taxon>
        <taxon>Hexapoda</taxon>
        <taxon>Insecta</taxon>
        <taxon>Pterygota</taxon>
        <taxon>Neoptera</taxon>
        <taxon>Endopterygota</taxon>
        <taxon>Coleoptera</taxon>
        <taxon>Polyphaga</taxon>
        <taxon>Cucujiformia</taxon>
        <taxon>Tenebrionidae</taxon>
        <taxon>Zophobas</taxon>
    </lineage>
</organism>
<proteinExistence type="predicted"/>
<reference evidence="1" key="1">
    <citation type="journal article" date="2023" name="G3 (Bethesda)">
        <title>Whole genome assemblies of Zophobas morio and Tenebrio molitor.</title>
        <authorList>
            <person name="Kaur S."/>
            <person name="Stinson S.A."/>
            <person name="diCenzo G.C."/>
        </authorList>
    </citation>
    <scope>NUCLEOTIDE SEQUENCE</scope>
    <source>
        <strain evidence="1">QUZm001</strain>
    </source>
</reference>
<dbReference type="EMBL" id="JALNTZ010000007">
    <property type="protein sequence ID" value="KAJ3645875.1"/>
    <property type="molecule type" value="Genomic_DNA"/>
</dbReference>
<dbReference type="AlphaFoldDB" id="A0AA38M6G6"/>
<evidence type="ECO:0000313" key="1">
    <source>
        <dbReference type="EMBL" id="KAJ3645875.1"/>
    </source>
</evidence>
<dbReference type="Proteomes" id="UP001168821">
    <property type="component" value="Unassembled WGS sequence"/>
</dbReference>
<comment type="caution">
    <text evidence="1">The sequence shown here is derived from an EMBL/GenBank/DDBJ whole genome shotgun (WGS) entry which is preliminary data.</text>
</comment>
<gene>
    <name evidence="1" type="ORF">Zmor_023498</name>
</gene>
<protein>
    <submittedName>
        <fullName evidence="1">Uncharacterized protein</fullName>
    </submittedName>
</protein>
<evidence type="ECO:0000313" key="2">
    <source>
        <dbReference type="Proteomes" id="UP001168821"/>
    </source>
</evidence>
<sequence length="162" mass="18732">MDDVIKQCKEQVKTVILGYRNMEVVRITERDLSIWKKALEERNLRVNEEPKVMVTGGNEQNMSVRIIEKVLEQVEIFEHVVVNISGNGKGEVEITERKGNASKLYHLLVNTFIRKTKTIMENETTYLCSRLSPVLMHGCENWALSQKLKNKIQTVELKNLFA</sequence>
<accession>A0AA38M6G6</accession>
<name>A0AA38M6G6_9CUCU</name>